<evidence type="ECO:0000259" key="2">
    <source>
        <dbReference type="Pfam" id="PF18155"/>
    </source>
</evidence>
<proteinExistence type="predicted"/>
<dbReference type="EMBL" id="JBEYXV010000020">
    <property type="protein sequence ID" value="MEU6825453.1"/>
    <property type="molecule type" value="Genomic_DNA"/>
</dbReference>
<evidence type="ECO:0000313" key="4">
    <source>
        <dbReference type="Proteomes" id="UP001551176"/>
    </source>
</evidence>
<dbReference type="Proteomes" id="UP001551176">
    <property type="component" value="Unassembled WGS sequence"/>
</dbReference>
<keyword evidence="4" id="KW-1185">Reference proteome</keyword>
<feature type="domain" description="pPIWI-RE three-gene island" evidence="2">
    <location>
        <begin position="27"/>
        <end position="180"/>
    </location>
</feature>
<feature type="region of interest" description="Disordered" evidence="1">
    <location>
        <begin position="625"/>
        <end position="651"/>
    </location>
</feature>
<organism evidence="3 4">
    <name type="scientific">Streptomyces atriruber</name>
    <dbReference type="NCBI Taxonomy" id="545121"/>
    <lineage>
        <taxon>Bacteria</taxon>
        <taxon>Bacillati</taxon>
        <taxon>Actinomycetota</taxon>
        <taxon>Actinomycetes</taxon>
        <taxon>Kitasatosporales</taxon>
        <taxon>Streptomycetaceae</taxon>
        <taxon>Streptomyces</taxon>
    </lineage>
</organism>
<name>A0ABV3BWQ1_9ACTN</name>
<gene>
    <name evidence="3" type="ORF">ABZ921_32965</name>
</gene>
<comment type="caution">
    <text evidence="3">The sequence shown here is derived from an EMBL/GenBank/DDBJ whole genome shotgun (WGS) entry which is preliminary data.</text>
</comment>
<feature type="compositionally biased region" description="Basic and acidic residues" evidence="1">
    <location>
        <begin position="637"/>
        <end position="651"/>
    </location>
</feature>
<protein>
    <recommendedName>
        <fullName evidence="2">pPIWI-RE three-gene island domain-containing protein</fullName>
    </recommendedName>
</protein>
<dbReference type="Pfam" id="PF18155">
    <property type="entry name" value="pPIWI_RE_Z"/>
    <property type="match status" value="1"/>
</dbReference>
<dbReference type="RefSeq" id="WP_359355914.1">
    <property type="nucleotide sequence ID" value="NZ_JBEYXV010000020.1"/>
</dbReference>
<accession>A0ABV3BWQ1</accession>
<evidence type="ECO:0000313" key="3">
    <source>
        <dbReference type="EMBL" id="MEU6825453.1"/>
    </source>
</evidence>
<evidence type="ECO:0000256" key="1">
    <source>
        <dbReference type="SAM" id="MobiDB-lite"/>
    </source>
</evidence>
<dbReference type="InterPro" id="IPR055254">
    <property type="entry name" value="pPIWI_RE_Z"/>
</dbReference>
<sequence>MRNIRAWMAPLLKELADEAVTSLLGQLKASELCQLELGLTFLADHLPGKGVGALWPVLSGYSIPRPGLEGEIRSLRLLMGDLARSGQFLNVLDRYLQVDVRLRGFDTGQSTRHVRPGTVFTAQSSSYLIGRHDTYRQALKSAVPYAPASVRPAPMGSTVSFTRADGSWESAHLPDWLAADAPLQLADPVASRRRAPFLFTRGELRTIATYVDTLLKDQPHITNRNWAARLATMEFAVPDPSAGTLDDLTEDDRPLALDGILHLVGLMNSGKSTLMDLLTVLAVRRGLRVGYLLASAADVYAKTSFLRALGINAVPQIGRSNRSTHVAAYWRTTLHDHATLLPEYADGAARYTVDMCLLGSLINSEPLEEKERPCRGRMKVAGKRGMQDCPMLSRCPRHHDLHDLASAEVIVTTPAGMLHSKASWSAASMRIIERFQHDLDLLLVDEADEVQRNLDDAFLQQRVLTAPRDGWSTRTRHSIAESLDHRWHLPLNHPDVQRYEELERRHGEARIRLYQLLVDQDGAPLRELLGQGPFSGHTLLRQLARALHGLRDRSEYTKSPEREDLAQDFFDARLQPLASASMALPPADLSPVLEAMTSAHDGAPSPDAAALTWLRRCGAPETLAVEEGCGDSAPSETGDRPEDERRDLAPTDRELQWTRLLQAGIWAARITTTFFEMAKLYPAVNSVLALNVDEEDGFLKDQPPRELMAFVPEQPAGNLMSLEWQPTPTGDSGSLRILWLRGVGRWLLYHLHDLLSPEGVDGPNTVLASATSHAPAAPKYHIDLPIGLVLRTPKPSRAALAASRMFLRPGYTAEGRPVFVSGTGGDPQRRTQALLQNAAALCLPRAGAATDLLAQVRTMLGEGRKQVLFTLLSTRDAETVATYLNLHTSYTARHVVRDGDSPGPYGIARRQVTTFPTTGADILVASEGAIQRGHNLLNNRREAALGAIFYLVRPHPPGDDSSFVLSLLGADAMRRLTDPTDLSLPGTDADALARKLRHGARATWSLFGQPILFSRLAEQRLRDAFAGNQLISTYQTAGRGIRGDVPVLVYLCDAAWAPRTADRNETAPDTVRTSLLVATQHLLDRMLATPGPDASHAERLNHAIRHACWGLAGHLYSTIDMGI</sequence>
<reference evidence="3 4" key="1">
    <citation type="submission" date="2024-06" db="EMBL/GenBank/DDBJ databases">
        <title>The Natural Products Discovery Center: Release of the First 8490 Sequenced Strains for Exploring Actinobacteria Biosynthetic Diversity.</title>
        <authorList>
            <person name="Kalkreuter E."/>
            <person name="Kautsar S.A."/>
            <person name="Yang D."/>
            <person name="Bader C.D."/>
            <person name="Teijaro C.N."/>
            <person name="Fluegel L."/>
            <person name="Davis C.M."/>
            <person name="Simpson J.R."/>
            <person name="Lauterbach L."/>
            <person name="Steele A.D."/>
            <person name="Gui C."/>
            <person name="Meng S."/>
            <person name="Li G."/>
            <person name="Viehrig K."/>
            <person name="Ye F."/>
            <person name="Su P."/>
            <person name="Kiefer A.F."/>
            <person name="Nichols A."/>
            <person name="Cepeda A.J."/>
            <person name="Yan W."/>
            <person name="Fan B."/>
            <person name="Jiang Y."/>
            <person name="Adhikari A."/>
            <person name="Zheng C.-J."/>
            <person name="Schuster L."/>
            <person name="Cowan T.M."/>
            <person name="Smanski M.J."/>
            <person name="Chevrette M.G."/>
            <person name="De Carvalho L.P.S."/>
            <person name="Shen B."/>
        </authorList>
    </citation>
    <scope>NUCLEOTIDE SEQUENCE [LARGE SCALE GENOMIC DNA]</scope>
    <source>
        <strain evidence="3 4">NPDC046838</strain>
    </source>
</reference>